<keyword evidence="1" id="KW-0479">Metal-binding</keyword>
<evidence type="ECO:0000256" key="2">
    <source>
        <dbReference type="ARBA" id="ARBA00022737"/>
    </source>
</evidence>
<feature type="domain" description="CCHC-type" evidence="7">
    <location>
        <begin position="184"/>
        <end position="199"/>
    </location>
</feature>
<reference evidence="8" key="3">
    <citation type="submission" date="2023-05" db="EMBL/GenBank/DDBJ databases">
        <authorList>
            <person name="Smith C.H."/>
        </authorList>
    </citation>
    <scope>NUCLEOTIDE SEQUENCE</scope>
    <source>
        <strain evidence="8">CHS0354</strain>
        <tissue evidence="8">Mantle</tissue>
    </source>
</reference>
<evidence type="ECO:0000259" key="7">
    <source>
        <dbReference type="PROSITE" id="PS50158"/>
    </source>
</evidence>
<dbReference type="AlphaFoldDB" id="A0AAE0W549"/>
<dbReference type="FunFam" id="4.10.60.10:FF:000091">
    <property type="entry name" value="Zinc finger CCHC-type-containing 9"/>
    <property type="match status" value="1"/>
</dbReference>
<name>A0AAE0W549_9BIVA</name>
<feature type="compositionally biased region" description="Basic and acidic residues" evidence="6">
    <location>
        <begin position="14"/>
        <end position="32"/>
    </location>
</feature>
<proteinExistence type="predicted"/>
<keyword evidence="4" id="KW-0862">Zinc</keyword>
<dbReference type="SMART" id="SM00343">
    <property type="entry name" value="ZnF_C2HC"/>
    <property type="match status" value="4"/>
</dbReference>
<keyword evidence="9" id="KW-1185">Reference proteome</keyword>
<dbReference type="EMBL" id="JAEAOA010001967">
    <property type="protein sequence ID" value="KAK3601454.1"/>
    <property type="molecule type" value="Genomic_DNA"/>
</dbReference>
<accession>A0AAE0W549</accession>
<evidence type="ECO:0000256" key="1">
    <source>
        <dbReference type="ARBA" id="ARBA00022723"/>
    </source>
</evidence>
<feature type="domain" description="CCHC-type" evidence="7">
    <location>
        <begin position="103"/>
        <end position="118"/>
    </location>
</feature>
<dbReference type="InterPro" id="IPR042246">
    <property type="entry name" value="ZCCHC9"/>
</dbReference>
<feature type="region of interest" description="Disordered" evidence="6">
    <location>
        <begin position="222"/>
        <end position="244"/>
    </location>
</feature>
<gene>
    <name evidence="8" type="ORF">CHS0354_033589</name>
</gene>
<evidence type="ECO:0000313" key="9">
    <source>
        <dbReference type="Proteomes" id="UP001195483"/>
    </source>
</evidence>
<evidence type="ECO:0000256" key="4">
    <source>
        <dbReference type="ARBA" id="ARBA00022833"/>
    </source>
</evidence>
<evidence type="ECO:0000256" key="3">
    <source>
        <dbReference type="ARBA" id="ARBA00022771"/>
    </source>
</evidence>
<dbReference type="GO" id="GO:0003676">
    <property type="term" value="F:nucleic acid binding"/>
    <property type="evidence" value="ECO:0007669"/>
    <property type="project" value="InterPro"/>
</dbReference>
<dbReference type="Gene3D" id="4.10.60.10">
    <property type="entry name" value="Zinc finger, CCHC-type"/>
    <property type="match status" value="2"/>
</dbReference>
<feature type="compositionally biased region" description="Basic residues" evidence="6">
    <location>
        <begin position="232"/>
        <end position="244"/>
    </location>
</feature>
<dbReference type="GO" id="GO:0008270">
    <property type="term" value="F:zinc ion binding"/>
    <property type="evidence" value="ECO:0007669"/>
    <property type="project" value="UniProtKB-KW"/>
</dbReference>
<dbReference type="InterPro" id="IPR001878">
    <property type="entry name" value="Znf_CCHC"/>
</dbReference>
<dbReference type="SUPFAM" id="SSF57756">
    <property type="entry name" value="Retrovirus zinc finger-like domains"/>
    <property type="match status" value="2"/>
</dbReference>
<dbReference type="Proteomes" id="UP001195483">
    <property type="component" value="Unassembled WGS sequence"/>
</dbReference>
<keyword evidence="3 5" id="KW-0863">Zinc-finger</keyword>
<sequence length="244" mass="27816">MTRFARYLGGNRKNPHEATTWKEMAEQRDSTKSTDTFNKKGQAKECIPKRHEQQFHRTDKKKIKKCRTTELSHEKLNEQYRKTAKSEWRRLKRQKIVEAGKVCYNCRQSGHQLSDCPEVTGDQEQGTGICFKCGSTEHSSSKCSVKLPKGVYPYAKCFICGETGHISRQCPDNPRGIYPNGGCCRECGSVDHLKRDCPELQKQQGIGNMTVERISKIKSMDEEPGLLDLKPKTSKKTGPKLVKF</sequence>
<protein>
    <recommendedName>
        <fullName evidence="7">CCHC-type domain-containing protein</fullName>
    </recommendedName>
</protein>
<evidence type="ECO:0000256" key="5">
    <source>
        <dbReference type="PROSITE-ProRule" id="PRU00047"/>
    </source>
</evidence>
<feature type="region of interest" description="Disordered" evidence="6">
    <location>
        <begin position="1"/>
        <end position="45"/>
    </location>
</feature>
<dbReference type="PROSITE" id="PS50158">
    <property type="entry name" value="ZF_CCHC"/>
    <property type="match status" value="3"/>
</dbReference>
<feature type="domain" description="CCHC-type" evidence="7">
    <location>
        <begin position="156"/>
        <end position="172"/>
    </location>
</feature>
<keyword evidence="2" id="KW-0677">Repeat</keyword>
<reference evidence="8" key="2">
    <citation type="journal article" date="2021" name="Genome Biol. Evol.">
        <title>Developing a high-quality reference genome for a parasitic bivalve with doubly uniparental inheritance (Bivalvia: Unionida).</title>
        <authorList>
            <person name="Smith C.H."/>
        </authorList>
    </citation>
    <scope>NUCLEOTIDE SEQUENCE</scope>
    <source>
        <strain evidence="8">CHS0354</strain>
        <tissue evidence="8">Mantle</tissue>
    </source>
</reference>
<dbReference type="GO" id="GO:0005730">
    <property type="term" value="C:nucleolus"/>
    <property type="evidence" value="ECO:0007669"/>
    <property type="project" value="TreeGrafter"/>
</dbReference>
<evidence type="ECO:0000313" key="8">
    <source>
        <dbReference type="EMBL" id="KAK3601454.1"/>
    </source>
</evidence>
<reference evidence="8" key="1">
    <citation type="journal article" date="2021" name="Genome Biol. Evol.">
        <title>A High-Quality Reference Genome for a Parasitic Bivalve with Doubly Uniparental Inheritance (Bivalvia: Unionida).</title>
        <authorList>
            <person name="Smith C.H."/>
        </authorList>
    </citation>
    <scope>NUCLEOTIDE SEQUENCE</scope>
    <source>
        <strain evidence="8">CHS0354</strain>
    </source>
</reference>
<dbReference type="PANTHER" id="PTHR46242">
    <property type="entry name" value="ZINC FINGER CCHC DOMAIN-CONTAINING PROTEIN 9 ZCCHC9"/>
    <property type="match status" value="1"/>
</dbReference>
<comment type="caution">
    <text evidence="8">The sequence shown here is derived from an EMBL/GenBank/DDBJ whole genome shotgun (WGS) entry which is preliminary data.</text>
</comment>
<dbReference type="InterPro" id="IPR036875">
    <property type="entry name" value="Znf_CCHC_sf"/>
</dbReference>
<evidence type="ECO:0000256" key="6">
    <source>
        <dbReference type="SAM" id="MobiDB-lite"/>
    </source>
</evidence>
<dbReference type="Pfam" id="PF00098">
    <property type="entry name" value="zf-CCHC"/>
    <property type="match status" value="4"/>
</dbReference>
<organism evidence="8 9">
    <name type="scientific">Potamilus streckersoni</name>
    <dbReference type="NCBI Taxonomy" id="2493646"/>
    <lineage>
        <taxon>Eukaryota</taxon>
        <taxon>Metazoa</taxon>
        <taxon>Spiralia</taxon>
        <taxon>Lophotrochozoa</taxon>
        <taxon>Mollusca</taxon>
        <taxon>Bivalvia</taxon>
        <taxon>Autobranchia</taxon>
        <taxon>Heteroconchia</taxon>
        <taxon>Palaeoheterodonta</taxon>
        <taxon>Unionida</taxon>
        <taxon>Unionoidea</taxon>
        <taxon>Unionidae</taxon>
        <taxon>Ambleminae</taxon>
        <taxon>Lampsilini</taxon>
        <taxon>Potamilus</taxon>
    </lineage>
</organism>
<dbReference type="PANTHER" id="PTHR46242:SF1">
    <property type="entry name" value="ZINC FINGER CCHC DOMAIN-CONTAINING PROTEIN 9"/>
    <property type="match status" value="1"/>
</dbReference>